<protein>
    <submittedName>
        <fullName evidence="2">Possible SET domain containing protein, related</fullName>
    </submittedName>
</protein>
<dbReference type="SUPFAM" id="SSF82199">
    <property type="entry name" value="SET domain"/>
    <property type="match status" value="1"/>
</dbReference>
<dbReference type="VEuPathDB" id="ToxoDB:EPH_0015450"/>
<dbReference type="Gene3D" id="2.170.270.10">
    <property type="entry name" value="SET domain"/>
    <property type="match status" value="1"/>
</dbReference>
<accession>U6H3S7</accession>
<name>U6H3S7_9EIME</name>
<feature type="region of interest" description="Disordered" evidence="1">
    <location>
        <begin position="685"/>
        <end position="723"/>
    </location>
</feature>
<evidence type="ECO:0000256" key="1">
    <source>
        <dbReference type="SAM" id="MobiDB-lite"/>
    </source>
</evidence>
<feature type="compositionally biased region" description="Gly residues" evidence="1">
    <location>
        <begin position="881"/>
        <end position="898"/>
    </location>
</feature>
<reference evidence="2" key="2">
    <citation type="submission" date="2013-10" db="EMBL/GenBank/DDBJ databases">
        <authorList>
            <person name="Aslett M."/>
        </authorList>
    </citation>
    <scope>NUCLEOTIDE SEQUENCE [LARGE SCALE GENOMIC DNA]</scope>
    <source>
        <strain evidence="2">Houghton</strain>
    </source>
</reference>
<dbReference type="InterPro" id="IPR046341">
    <property type="entry name" value="SET_dom_sf"/>
</dbReference>
<feature type="compositionally biased region" description="Low complexity" evidence="1">
    <location>
        <begin position="208"/>
        <end position="236"/>
    </location>
</feature>
<feature type="region of interest" description="Disordered" evidence="1">
    <location>
        <begin position="208"/>
        <end position="277"/>
    </location>
</feature>
<proteinExistence type="predicted"/>
<reference evidence="2" key="1">
    <citation type="submission" date="2013-10" db="EMBL/GenBank/DDBJ databases">
        <title>Genomic analysis of the causative agents of coccidiosis in chickens.</title>
        <authorList>
            <person name="Reid A.J."/>
            <person name="Blake D."/>
            <person name="Billington K."/>
            <person name="Browne H."/>
            <person name="Dunn M."/>
            <person name="Hung S."/>
            <person name="Kawahara F."/>
            <person name="Miranda-Saavedra D."/>
            <person name="Mourier T."/>
            <person name="Nagra H."/>
            <person name="Otto T.D."/>
            <person name="Rawlings N."/>
            <person name="Sanchez A."/>
            <person name="Sanders M."/>
            <person name="Subramaniam C."/>
            <person name="Tay Y."/>
            <person name="Dear P."/>
            <person name="Doerig C."/>
            <person name="Gruber A."/>
            <person name="Parkinson J."/>
            <person name="Shirley M."/>
            <person name="Wan K.L."/>
            <person name="Berriman M."/>
            <person name="Tomley F."/>
            <person name="Pain A."/>
        </authorList>
    </citation>
    <scope>NUCLEOTIDE SEQUENCE [LARGE SCALE GENOMIC DNA]</scope>
    <source>
        <strain evidence="2">Houghton</strain>
    </source>
</reference>
<dbReference type="AlphaFoldDB" id="U6H3S7"/>
<feature type="region of interest" description="Disordered" evidence="1">
    <location>
        <begin position="393"/>
        <end position="416"/>
    </location>
</feature>
<dbReference type="OrthoDB" id="354844at2759"/>
<feature type="region of interest" description="Disordered" evidence="1">
    <location>
        <begin position="867"/>
        <end position="898"/>
    </location>
</feature>
<keyword evidence="3" id="KW-1185">Reference proteome</keyword>
<organism evidence="2 3">
    <name type="scientific">Eimeria praecox</name>
    <dbReference type="NCBI Taxonomy" id="51316"/>
    <lineage>
        <taxon>Eukaryota</taxon>
        <taxon>Sar</taxon>
        <taxon>Alveolata</taxon>
        <taxon>Apicomplexa</taxon>
        <taxon>Conoidasida</taxon>
        <taxon>Coccidia</taxon>
        <taxon>Eucoccidiorida</taxon>
        <taxon>Eimeriorina</taxon>
        <taxon>Eimeriidae</taxon>
        <taxon>Eimeria</taxon>
    </lineage>
</organism>
<evidence type="ECO:0000313" key="2">
    <source>
        <dbReference type="EMBL" id="CDI85389.1"/>
    </source>
</evidence>
<dbReference type="EMBL" id="HG693751">
    <property type="protein sequence ID" value="CDI85389.1"/>
    <property type="molecule type" value="Genomic_DNA"/>
</dbReference>
<dbReference type="Proteomes" id="UP000018201">
    <property type="component" value="Unassembled WGS sequence"/>
</dbReference>
<sequence length="1064" mass="110569">MVGFVGAAKQERAAGEALATVREAKTTPAKQPLDYASSTPSWVAQQPRSAHFLSAPRRRVQRVLQKHLLLQLVANKRGADIDPRRRPPHAATPESILARWIAADPKRLVAGVLALGLHAASPSAVTGSTLGASQLLSSSSVAVVEGESTSHRTSAAAAAVLDTTVSLAPGAVEREYQGPQGIAAATVAARAAVAGDPFEACTTCSTTTSITSSTAPSTIESSNSNNSAKNSSSNRSKLSKKVYGGSVRDRSAESAQSAEEAVSGAAKRESPEGGGGGESSDALLTSCVLCLSPFSSIGGSFLCCACLHTLKSNQRPCTVESIGGSNASCSLSSFHSSYLKSTVGSHDIVEPCSAHRALQDQLEVEVHPSIQTVMRQPKRSFKRPASIVSAALQQPKQEENQQNRGQQQQDGCGGFFDGSDEAKEGIGWRARAAAAAAAAEDSSWWSSACSGGEPLVVPPLLLPLLPSIFCLHARPWPPPPTKRRRLLFRRRRGLDCFVAPAVAAQRPMWGSGLAQKEGGQQAWLPNTAAPGAEAEAICPDQFQLTATPEAANAAHVAAEQPAEKGPHAGDDLGKAANDAAAVGRMASSFCSYQCCCPPWITRGTDKPAEQPAASGLVKGCYWCSPAWRRQSQDHEVQLRKRRERQSEPSFRNTAAATAAVSAPTAAVVCAAAAVRDMAAAAAAATFTGQQKHEQRTPPPRFRRMSWSEEVSRSAAATTGRLPTATPAVVTRISAATEGVESSQQCSGCKLSTSKATAAAELASGQAGAAREPLAGVAAGARAAVAAGARAAVAATAAAAAASAAGSFAPSLRGCISPRPASREEAAASCACSGAEEVLREAADDEGLEKGSADVGLGKGVDEKSLGKGLEGKTLDMTTSGKGVGKGPNRGLDRGQGGGNGGSGGCVRYGSLARISQGLLVGGSSLGRGSGLGIYTCRSFSRRAVICEYSGILIDRRTALLLRHMECASHVVNVQMQHLYLLGFHTPFPLLGGGAFINDGRWNTRGGDGPGICVRFRVMFDKHRATQRVVVVAVKDIPKGTELLTSYDNDYWRLQKGVHAQRTKK</sequence>
<evidence type="ECO:0000313" key="3">
    <source>
        <dbReference type="Proteomes" id="UP000018201"/>
    </source>
</evidence>
<gene>
    <name evidence="2" type="ORF">EPH_0015450</name>
</gene>
<feature type="compositionally biased region" description="Low complexity" evidence="1">
    <location>
        <begin position="253"/>
        <end position="265"/>
    </location>
</feature>